<evidence type="ECO:0000313" key="3">
    <source>
        <dbReference type="EMBL" id="SUK56759.1"/>
    </source>
</evidence>
<dbReference type="EMBL" id="UHAP01000001">
    <property type="protein sequence ID" value="SUK56759.1"/>
    <property type="molecule type" value="Genomic_DNA"/>
</dbReference>
<accession>A0A380DXC2</accession>
<dbReference type="AlphaFoldDB" id="A0A380DXC2"/>
<evidence type="ECO:0000313" key="4">
    <source>
        <dbReference type="Proteomes" id="UP000255091"/>
    </source>
</evidence>
<proteinExistence type="predicted"/>
<keyword evidence="2" id="KW-0812">Transmembrane</keyword>
<keyword evidence="2" id="KW-0472">Membrane</keyword>
<gene>
    <name evidence="3" type="ORF">NCTC6133_02664</name>
</gene>
<sequence length="128" mass="14802">MDDIQKIKKELSELVERVDDVEILANETADHVLELREEHKQHHNELRESHKELKDKQDKVVDENLEQTKILNRIEERYQTQVDVAQKNEEKTLAQNKWLVGAIWALVTIVMIAVITASITASITALLP</sequence>
<reference evidence="3 4" key="1">
    <citation type="submission" date="2018-06" db="EMBL/GenBank/DDBJ databases">
        <authorList>
            <consortium name="Pathogen Informatics"/>
            <person name="Doyle S."/>
        </authorList>
    </citation>
    <scope>NUCLEOTIDE SEQUENCE [LARGE SCALE GENOMIC DNA]</scope>
    <source>
        <strain evidence="3 4">NCTC6133</strain>
    </source>
</reference>
<name>A0A380DXC2_STAAU</name>
<dbReference type="Proteomes" id="UP000255091">
    <property type="component" value="Unassembled WGS sequence"/>
</dbReference>
<evidence type="ECO:0000256" key="2">
    <source>
        <dbReference type="SAM" id="Phobius"/>
    </source>
</evidence>
<protein>
    <submittedName>
        <fullName evidence="3">Phage protein</fullName>
    </submittedName>
</protein>
<organism evidence="3 4">
    <name type="scientific">Staphylococcus aureus</name>
    <dbReference type="NCBI Taxonomy" id="1280"/>
    <lineage>
        <taxon>Bacteria</taxon>
        <taxon>Bacillati</taxon>
        <taxon>Bacillota</taxon>
        <taxon>Bacilli</taxon>
        <taxon>Bacillales</taxon>
        <taxon>Staphylococcaceae</taxon>
        <taxon>Staphylococcus</taxon>
    </lineage>
</organism>
<feature type="coiled-coil region" evidence="1">
    <location>
        <begin position="4"/>
        <end position="63"/>
    </location>
</feature>
<feature type="transmembrane region" description="Helical" evidence="2">
    <location>
        <begin position="98"/>
        <end position="127"/>
    </location>
</feature>
<evidence type="ECO:0000256" key="1">
    <source>
        <dbReference type="SAM" id="Coils"/>
    </source>
</evidence>
<keyword evidence="2" id="KW-1133">Transmembrane helix</keyword>
<keyword evidence="1" id="KW-0175">Coiled coil</keyword>